<proteinExistence type="predicted"/>
<gene>
    <name evidence="1" type="ORF">AVEN_137525_1</name>
</gene>
<dbReference type="EMBL" id="BGPR01003733">
    <property type="protein sequence ID" value="GBM91767.1"/>
    <property type="molecule type" value="Genomic_DNA"/>
</dbReference>
<dbReference type="Proteomes" id="UP000499080">
    <property type="component" value="Unassembled WGS sequence"/>
</dbReference>
<protein>
    <submittedName>
        <fullName evidence="1">Uncharacterized protein</fullName>
    </submittedName>
</protein>
<accession>A0A4Y2JPB2</accession>
<sequence length="140" mass="15966">MAKSMALAPQNQTQNQINCRHLHHVLALTPRGRFSQLLLILDQRRYWTPTPYVGSHSERGASLVLQGFRPFLFRASTEMEFFSSSVIATSTSGITENAERQSLFRVLAFASERIIFNFGMARPPSLCWLSYKFLPLWGTI</sequence>
<organism evidence="1 2">
    <name type="scientific">Araneus ventricosus</name>
    <name type="common">Orbweaver spider</name>
    <name type="synonym">Epeira ventricosa</name>
    <dbReference type="NCBI Taxonomy" id="182803"/>
    <lineage>
        <taxon>Eukaryota</taxon>
        <taxon>Metazoa</taxon>
        <taxon>Ecdysozoa</taxon>
        <taxon>Arthropoda</taxon>
        <taxon>Chelicerata</taxon>
        <taxon>Arachnida</taxon>
        <taxon>Araneae</taxon>
        <taxon>Araneomorphae</taxon>
        <taxon>Entelegynae</taxon>
        <taxon>Araneoidea</taxon>
        <taxon>Araneidae</taxon>
        <taxon>Araneus</taxon>
    </lineage>
</organism>
<dbReference type="AlphaFoldDB" id="A0A4Y2JPB2"/>
<evidence type="ECO:0000313" key="1">
    <source>
        <dbReference type="EMBL" id="GBM91767.1"/>
    </source>
</evidence>
<name>A0A4Y2JPB2_ARAVE</name>
<reference evidence="1 2" key="1">
    <citation type="journal article" date="2019" name="Sci. Rep.">
        <title>Orb-weaving spider Araneus ventricosus genome elucidates the spidroin gene catalogue.</title>
        <authorList>
            <person name="Kono N."/>
            <person name="Nakamura H."/>
            <person name="Ohtoshi R."/>
            <person name="Moran D.A.P."/>
            <person name="Shinohara A."/>
            <person name="Yoshida Y."/>
            <person name="Fujiwara M."/>
            <person name="Mori M."/>
            <person name="Tomita M."/>
            <person name="Arakawa K."/>
        </authorList>
    </citation>
    <scope>NUCLEOTIDE SEQUENCE [LARGE SCALE GENOMIC DNA]</scope>
</reference>
<keyword evidence="2" id="KW-1185">Reference proteome</keyword>
<comment type="caution">
    <text evidence="1">The sequence shown here is derived from an EMBL/GenBank/DDBJ whole genome shotgun (WGS) entry which is preliminary data.</text>
</comment>
<evidence type="ECO:0000313" key="2">
    <source>
        <dbReference type="Proteomes" id="UP000499080"/>
    </source>
</evidence>